<evidence type="ECO:0000313" key="3">
    <source>
        <dbReference type="Proteomes" id="UP000190188"/>
    </source>
</evidence>
<proteinExistence type="predicted"/>
<keyword evidence="3" id="KW-1185">Reference proteome</keyword>
<keyword evidence="1" id="KW-1133">Transmembrane helix</keyword>
<sequence length="111" mass="12713">MLTSFWFLILYTIKGATTMKKILIYTYEVLRSIVFLAIGLLTLNFIQQKIIRYVDNIWLMILVLIGDLMILSVIYNQFISKQKLSSAVRTIMIFAALSLIISANILGGIYN</sequence>
<evidence type="ECO:0000256" key="1">
    <source>
        <dbReference type="SAM" id="Phobius"/>
    </source>
</evidence>
<name>A0A1T2X4A8_9BACL</name>
<gene>
    <name evidence="2" type="ORF">BVG16_23270</name>
</gene>
<protein>
    <submittedName>
        <fullName evidence="2">Uncharacterized protein</fullName>
    </submittedName>
</protein>
<keyword evidence="1" id="KW-0472">Membrane</keyword>
<feature type="transmembrane region" description="Helical" evidence="1">
    <location>
        <begin position="58"/>
        <end position="79"/>
    </location>
</feature>
<comment type="caution">
    <text evidence="2">The sequence shown here is derived from an EMBL/GenBank/DDBJ whole genome shotgun (WGS) entry which is preliminary data.</text>
</comment>
<dbReference type="AlphaFoldDB" id="A0A1T2X4A8"/>
<dbReference type="EMBL" id="MSZX01000010">
    <property type="protein sequence ID" value="OPA74682.1"/>
    <property type="molecule type" value="Genomic_DNA"/>
</dbReference>
<feature type="transmembrane region" description="Helical" evidence="1">
    <location>
        <begin position="91"/>
        <end position="110"/>
    </location>
</feature>
<dbReference type="Proteomes" id="UP000190188">
    <property type="component" value="Unassembled WGS sequence"/>
</dbReference>
<keyword evidence="1" id="KW-0812">Transmembrane</keyword>
<evidence type="ECO:0000313" key="2">
    <source>
        <dbReference type="EMBL" id="OPA74682.1"/>
    </source>
</evidence>
<organism evidence="2 3">
    <name type="scientific">Paenibacillus selenitireducens</name>
    <dbReference type="NCBI Taxonomy" id="1324314"/>
    <lineage>
        <taxon>Bacteria</taxon>
        <taxon>Bacillati</taxon>
        <taxon>Bacillota</taxon>
        <taxon>Bacilli</taxon>
        <taxon>Bacillales</taxon>
        <taxon>Paenibacillaceae</taxon>
        <taxon>Paenibacillus</taxon>
    </lineage>
</organism>
<feature type="transmembrane region" description="Helical" evidence="1">
    <location>
        <begin position="25"/>
        <end position="46"/>
    </location>
</feature>
<reference evidence="2 3" key="1">
    <citation type="submission" date="2017-01" db="EMBL/GenBank/DDBJ databases">
        <title>Genome analysis of Paenibacillus selenitrireducens ES3-24.</title>
        <authorList>
            <person name="Xu D."/>
            <person name="Yao R."/>
            <person name="Zheng S."/>
        </authorList>
    </citation>
    <scope>NUCLEOTIDE SEQUENCE [LARGE SCALE GENOMIC DNA]</scope>
    <source>
        <strain evidence="2 3">ES3-24</strain>
    </source>
</reference>
<accession>A0A1T2X4A8</accession>